<protein>
    <submittedName>
        <fullName evidence="3">Uncharacterized protein</fullName>
    </submittedName>
</protein>
<reference evidence="3" key="1">
    <citation type="submission" date="2016-11" db="UniProtKB">
        <authorList>
            <consortium name="WormBaseParasite"/>
        </authorList>
    </citation>
    <scope>IDENTIFICATION</scope>
</reference>
<evidence type="ECO:0000313" key="2">
    <source>
        <dbReference type="Proteomes" id="UP000095282"/>
    </source>
</evidence>
<accession>A0A1I7V1T1</accession>
<proteinExistence type="predicted"/>
<dbReference type="WBParaSite" id="Csp11.Scaffold630.g21539.t1">
    <property type="protein sequence ID" value="Csp11.Scaffold630.g21539.t1"/>
    <property type="gene ID" value="Csp11.Scaffold630.g21539"/>
</dbReference>
<feature type="compositionally biased region" description="Polar residues" evidence="1">
    <location>
        <begin position="65"/>
        <end position="78"/>
    </location>
</feature>
<evidence type="ECO:0000256" key="1">
    <source>
        <dbReference type="SAM" id="MobiDB-lite"/>
    </source>
</evidence>
<keyword evidence="2" id="KW-1185">Reference proteome</keyword>
<dbReference type="Proteomes" id="UP000095282">
    <property type="component" value="Unplaced"/>
</dbReference>
<sequence length="160" mass="18934">MRRNPYLDSTEIKETQTRPGRSGWLRYRSEQDQRPGQFEQDQAQQPGKGVLKNQNHRNNDGFFDNGSSRNNDWMTRNVETQKRVDQKRLRSFRNQSTDLEIFPLFFSYPSTRTDGTVRAEFKKEKRKLKVMSIYLFTAVDQPTTVHNSAKKLAKNRQFVI</sequence>
<feature type="region of interest" description="Disordered" evidence="1">
    <location>
        <begin position="1"/>
        <end position="79"/>
    </location>
</feature>
<organism evidence="2 3">
    <name type="scientific">Caenorhabditis tropicalis</name>
    <dbReference type="NCBI Taxonomy" id="1561998"/>
    <lineage>
        <taxon>Eukaryota</taxon>
        <taxon>Metazoa</taxon>
        <taxon>Ecdysozoa</taxon>
        <taxon>Nematoda</taxon>
        <taxon>Chromadorea</taxon>
        <taxon>Rhabditida</taxon>
        <taxon>Rhabditina</taxon>
        <taxon>Rhabditomorpha</taxon>
        <taxon>Rhabditoidea</taxon>
        <taxon>Rhabditidae</taxon>
        <taxon>Peloderinae</taxon>
        <taxon>Caenorhabditis</taxon>
    </lineage>
</organism>
<dbReference type="AlphaFoldDB" id="A0A1I7V1T1"/>
<evidence type="ECO:0000313" key="3">
    <source>
        <dbReference type="WBParaSite" id="Csp11.Scaffold630.g21539.t1"/>
    </source>
</evidence>
<name>A0A1I7V1T1_9PELO</name>